<dbReference type="Proteomes" id="UP001642360">
    <property type="component" value="Unassembled WGS sequence"/>
</dbReference>
<feature type="compositionally biased region" description="Polar residues" evidence="1">
    <location>
        <begin position="212"/>
        <end position="222"/>
    </location>
</feature>
<keyword evidence="3" id="KW-1185">Reference proteome</keyword>
<organism evidence="2 3">
    <name type="scientific">Ilex paraguariensis</name>
    <name type="common">yerba mate</name>
    <dbReference type="NCBI Taxonomy" id="185542"/>
    <lineage>
        <taxon>Eukaryota</taxon>
        <taxon>Viridiplantae</taxon>
        <taxon>Streptophyta</taxon>
        <taxon>Embryophyta</taxon>
        <taxon>Tracheophyta</taxon>
        <taxon>Spermatophyta</taxon>
        <taxon>Magnoliopsida</taxon>
        <taxon>eudicotyledons</taxon>
        <taxon>Gunneridae</taxon>
        <taxon>Pentapetalae</taxon>
        <taxon>asterids</taxon>
        <taxon>campanulids</taxon>
        <taxon>Aquifoliales</taxon>
        <taxon>Aquifoliaceae</taxon>
        <taxon>Ilex</taxon>
    </lineage>
</organism>
<feature type="region of interest" description="Disordered" evidence="1">
    <location>
        <begin position="183"/>
        <end position="222"/>
    </location>
</feature>
<dbReference type="AlphaFoldDB" id="A0ABC8U787"/>
<gene>
    <name evidence="2" type="ORF">ILEXP_LOCUS47544</name>
</gene>
<feature type="compositionally biased region" description="Polar residues" evidence="1">
    <location>
        <begin position="106"/>
        <end position="115"/>
    </location>
</feature>
<reference evidence="2 3" key="1">
    <citation type="submission" date="2024-02" db="EMBL/GenBank/DDBJ databases">
        <authorList>
            <person name="Vignale AGUSTIN F."/>
            <person name="Sosa J E."/>
            <person name="Modenutti C."/>
        </authorList>
    </citation>
    <scope>NUCLEOTIDE SEQUENCE [LARGE SCALE GENOMIC DNA]</scope>
</reference>
<evidence type="ECO:0000313" key="2">
    <source>
        <dbReference type="EMBL" id="CAK9177625.1"/>
    </source>
</evidence>
<feature type="non-terminal residue" evidence="2">
    <location>
        <position position="1"/>
    </location>
</feature>
<dbReference type="EMBL" id="CAUOFW020007102">
    <property type="protein sequence ID" value="CAK9177625.1"/>
    <property type="molecule type" value="Genomic_DNA"/>
</dbReference>
<evidence type="ECO:0000313" key="3">
    <source>
        <dbReference type="Proteomes" id="UP001642360"/>
    </source>
</evidence>
<feature type="region of interest" description="Disordered" evidence="1">
    <location>
        <begin position="67"/>
        <end position="121"/>
    </location>
</feature>
<name>A0ABC8U787_9AQUA</name>
<feature type="compositionally biased region" description="Gly residues" evidence="1">
    <location>
        <begin position="39"/>
        <end position="49"/>
    </location>
</feature>
<accession>A0ABC8U787</accession>
<evidence type="ECO:0000256" key="1">
    <source>
        <dbReference type="SAM" id="MobiDB-lite"/>
    </source>
</evidence>
<protein>
    <submittedName>
        <fullName evidence="2">Uncharacterized protein</fullName>
    </submittedName>
</protein>
<comment type="caution">
    <text evidence="2">The sequence shown here is derived from an EMBL/GenBank/DDBJ whole genome shotgun (WGS) entry which is preliminary data.</text>
</comment>
<proteinExistence type="predicted"/>
<sequence length="222" mass="22263">PLQEATVHHSHFSPFVFPFSNYRKPMETRSSKKHKEGFSGDGGGAQGANFGGGHSLGIFVEADKTSMEGVEGSGAMERGAYGEEGRGDGSPQGMGEPMGGTRDATDGTQLGSQDKGNALSFLGAGPTWSGGGFNHLGADCAREIGRNGGAGEIGGPIPMGGTRGLGDSLSGVVQASFHEANDGNIALGAGSLPPDHGGDSGVMSSSKKHAGKSTSTLGSARK</sequence>
<feature type="compositionally biased region" description="Gly residues" evidence="1">
    <location>
        <begin position="88"/>
        <end position="98"/>
    </location>
</feature>
<feature type="region of interest" description="Disordered" evidence="1">
    <location>
        <begin position="27"/>
        <end position="49"/>
    </location>
</feature>